<keyword evidence="3" id="KW-1185">Reference proteome</keyword>
<organism evidence="2 3">
    <name type="scientific">Plectosphaerella cucumerina</name>
    <dbReference type="NCBI Taxonomy" id="40658"/>
    <lineage>
        <taxon>Eukaryota</taxon>
        <taxon>Fungi</taxon>
        <taxon>Dikarya</taxon>
        <taxon>Ascomycota</taxon>
        <taxon>Pezizomycotina</taxon>
        <taxon>Sordariomycetes</taxon>
        <taxon>Hypocreomycetidae</taxon>
        <taxon>Glomerellales</taxon>
        <taxon>Plectosphaerellaceae</taxon>
        <taxon>Plectosphaerella</taxon>
    </lineage>
</organism>
<dbReference type="GO" id="GO:0004674">
    <property type="term" value="F:protein serine/threonine kinase activity"/>
    <property type="evidence" value="ECO:0007669"/>
    <property type="project" value="TreeGrafter"/>
</dbReference>
<dbReference type="SUPFAM" id="SSF56112">
    <property type="entry name" value="Protein kinase-like (PK-like)"/>
    <property type="match status" value="1"/>
</dbReference>
<dbReference type="OrthoDB" id="4062651at2759"/>
<dbReference type="InterPro" id="IPR000719">
    <property type="entry name" value="Prot_kinase_dom"/>
</dbReference>
<evidence type="ECO:0000313" key="3">
    <source>
        <dbReference type="Proteomes" id="UP000813385"/>
    </source>
</evidence>
<dbReference type="PANTHER" id="PTHR24361">
    <property type="entry name" value="MITOGEN-ACTIVATED KINASE KINASE KINASE"/>
    <property type="match status" value="1"/>
</dbReference>
<comment type="caution">
    <text evidence="2">The sequence shown here is derived from an EMBL/GenBank/DDBJ whole genome shotgun (WGS) entry which is preliminary data.</text>
</comment>
<dbReference type="InterPro" id="IPR011009">
    <property type="entry name" value="Kinase-like_dom_sf"/>
</dbReference>
<dbReference type="EMBL" id="JAGPXD010000004">
    <property type="protein sequence ID" value="KAH7357762.1"/>
    <property type="molecule type" value="Genomic_DNA"/>
</dbReference>
<dbReference type="AlphaFoldDB" id="A0A8K0T9Z1"/>
<dbReference type="GO" id="GO:0005737">
    <property type="term" value="C:cytoplasm"/>
    <property type="evidence" value="ECO:0007669"/>
    <property type="project" value="TreeGrafter"/>
</dbReference>
<dbReference type="PANTHER" id="PTHR24361:SF613">
    <property type="entry name" value="NUCLEAR RECEPTOR-BINDING PROTEIN-RELATED"/>
    <property type="match status" value="1"/>
</dbReference>
<evidence type="ECO:0000259" key="1">
    <source>
        <dbReference type="PROSITE" id="PS50011"/>
    </source>
</evidence>
<feature type="domain" description="Protein kinase" evidence="1">
    <location>
        <begin position="23"/>
        <end position="414"/>
    </location>
</feature>
<sequence>MDDDQLNKWNEPLPEKLDKSSKFELVQFLGGHYWLARDTTNRRQYVAKKLVDFDDYHKARHEQHCAHAWNQYMPKAQRYAKGLEELTYEHGLSRHVSFVMNHDNLISFAGFIRHKPHNPEPFDDTQATDDYLLWDFCDAGSLELLLVNKGQKPPLIGKSFLPESLCWHVLTSVMRALTWLHDGYRRNVNFDSKKPRDYVWACHDIDWVPILHRNIAGTTILFQHPEGNETYGQCKLGDMRQVAVCGQPADRFEDPVDEEGILYNAIGSVISAPKPRKAVEPAKATNKDREQPSIRDMRKGIKAWVDGGKEEAVYSISDDHWALGTVLFRMMTARYLPSYHYCNTCNGCRHVSMCQFDMPCTREDTLEKDECKCESGGCRHILDTLRERTCNHPKWKSTGVCACKGGCRTRHINIDDVLAQHDYSWLLISAVRLLFNSWEVDRLQPARNSRHLATEIERLYSEWRETPEGMDYVDVEDDVRERYAGLKGNVASEMDLD</sequence>
<dbReference type="Gene3D" id="1.10.510.10">
    <property type="entry name" value="Transferase(Phosphotransferase) domain 1"/>
    <property type="match status" value="1"/>
</dbReference>
<dbReference type="GO" id="GO:0006974">
    <property type="term" value="P:DNA damage response"/>
    <property type="evidence" value="ECO:0007669"/>
    <property type="project" value="TreeGrafter"/>
</dbReference>
<accession>A0A8K0T9Z1</accession>
<evidence type="ECO:0000313" key="2">
    <source>
        <dbReference type="EMBL" id="KAH7357762.1"/>
    </source>
</evidence>
<protein>
    <recommendedName>
        <fullName evidence="1">Protein kinase domain-containing protein</fullName>
    </recommendedName>
</protein>
<dbReference type="Proteomes" id="UP000813385">
    <property type="component" value="Unassembled WGS sequence"/>
</dbReference>
<gene>
    <name evidence="2" type="ORF">B0T11DRAFT_354268</name>
</gene>
<dbReference type="InterPro" id="IPR053235">
    <property type="entry name" value="Ser_Thr_kinase"/>
</dbReference>
<reference evidence="2" key="1">
    <citation type="journal article" date="2021" name="Nat. Commun.">
        <title>Genetic determinants of endophytism in the Arabidopsis root mycobiome.</title>
        <authorList>
            <person name="Mesny F."/>
            <person name="Miyauchi S."/>
            <person name="Thiergart T."/>
            <person name="Pickel B."/>
            <person name="Atanasova L."/>
            <person name="Karlsson M."/>
            <person name="Huettel B."/>
            <person name="Barry K.W."/>
            <person name="Haridas S."/>
            <person name="Chen C."/>
            <person name="Bauer D."/>
            <person name="Andreopoulos W."/>
            <person name="Pangilinan J."/>
            <person name="LaButti K."/>
            <person name="Riley R."/>
            <person name="Lipzen A."/>
            <person name="Clum A."/>
            <person name="Drula E."/>
            <person name="Henrissat B."/>
            <person name="Kohler A."/>
            <person name="Grigoriev I.V."/>
            <person name="Martin F.M."/>
            <person name="Hacquard S."/>
        </authorList>
    </citation>
    <scope>NUCLEOTIDE SEQUENCE</scope>
    <source>
        <strain evidence="2">MPI-CAGE-AT-0016</strain>
    </source>
</reference>
<proteinExistence type="predicted"/>
<dbReference type="GO" id="GO:0005524">
    <property type="term" value="F:ATP binding"/>
    <property type="evidence" value="ECO:0007669"/>
    <property type="project" value="InterPro"/>
</dbReference>
<name>A0A8K0T9Z1_9PEZI</name>
<dbReference type="PROSITE" id="PS50011">
    <property type="entry name" value="PROTEIN_KINASE_DOM"/>
    <property type="match status" value="1"/>
</dbReference>